<sequence length="158" mass="17757">MAIASDDDDGCIKCCSFFIRSTMTIFFPTDSKLFIIVGAGDVDMSFCSGGVRGAFSDWFHISVLVWESKFSIPTKSTFGLTSKGSPSFTCLALQPLPHSRSSLLIQSFLATTVFQNWHWRDNLFLLWQTMIHGGMELNEMHDGISELGSRRQDRLEML</sequence>
<evidence type="ECO:0000313" key="1">
    <source>
        <dbReference type="EMBL" id="KAJ4953804.1"/>
    </source>
</evidence>
<proteinExistence type="predicted"/>
<dbReference type="AlphaFoldDB" id="A0A9Q0GUH1"/>
<keyword evidence="2" id="KW-1185">Reference proteome</keyword>
<name>A0A9Q0GUH1_9MAGN</name>
<evidence type="ECO:0000313" key="2">
    <source>
        <dbReference type="Proteomes" id="UP001141806"/>
    </source>
</evidence>
<accession>A0A9Q0GUH1</accession>
<organism evidence="1 2">
    <name type="scientific">Protea cynaroides</name>
    <dbReference type="NCBI Taxonomy" id="273540"/>
    <lineage>
        <taxon>Eukaryota</taxon>
        <taxon>Viridiplantae</taxon>
        <taxon>Streptophyta</taxon>
        <taxon>Embryophyta</taxon>
        <taxon>Tracheophyta</taxon>
        <taxon>Spermatophyta</taxon>
        <taxon>Magnoliopsida</taxon>
        <taxon>Proteales</taxon>
        <taxon>Proteaceae</taxon>
        <taxon>Protea</taxon>
    </lineage>
</organism>
<comment type="caution">
    <text evidence="1">The sequence shown here is derived from an EMBL/GenBank/DDBJ whole genome shotgun (WGS) entry which is preliminary data.</text>
</comment>
<dbReference type="EMBL" id="JAMYWD010000012">
    <property type="protein sequence ID" value="KAJ4953804.1"/>
    <property type="molecule type" value="Genomic_DNA"/>
</dbReference>
<gene>
    <name evidence="1" type="ORF">NE237_030636</name>
</gene>
<dbReference type="Proteomes" id="UP001141806">
    <property type="component" value="Unassembled WGS sequence"/>
</dbReference>
<reference evidence="1" key="1">
    <citation type="journal article" date="2023" name="Plant J.">
        <title>The genome of the king protea, Protea cynaroides.</title>
        <authorList>
            <person name="Chang J."/>
            <person name="Duong T.A."/>
            <person name="Schoeman C."/>
            <person name="Ma X."/>
            <person name="Roodt D."/>
            <person name="Barker N."/>
            <person name="Li Z."/>
            <person name="Van de Peer Y."/>
            <person name="Mizrachi E."/>
        </authorList>
    </citation>
    <scope>NUCLEOTIDE SEQUENCE</scope>
    <source>
        <tissue evidence="1">Young leaves</tissue>
    </source>
</reference>
<protein>
    <submittedName>
        <fullName evidence="1">Uncharacterized protein</fullName>
    </submittedName>
</protein>